<sequence>MDFITDLPLSSGFDSVLVVHIQERLIIELSAAQERYKKYADRHQQEAPIYNIEDKVWLVRWNIKTERPSEKLDHQKLGLFEIAAQISPAAYCLTLPPSFKIHNTFHVLLLELYMANTILGRVAKPLPPIIIDEACEYEVKEILDTKLSWENVEHTGEAVEVFYRQHPDKPKPVSKCDRNFCNNDKGRKLLRGKWCNNQALT</sequence>
<protein>
    <submittedName>
        <fullName evidence="2">7767_t:CDS:1</fullName>
    </submittedName>
</protein>
<evidence type="ECO:0000259" key="1">
    <source>
        <dbReference type="Pfam" id="PF24626"/>
    </source>
</evidence>
<evidence type="ECO:0000313" key="3">
    <source>
        <dbReference type="Proteomes" id="UP000789405"/>
    </source>
</evidence>
<reference evidence="2" key="1">
    <citation type="submission" date="2021-06" db="EMBL/GenBank/DDBJ databases">
        <authorList>
            <person name="Kallberg Y."/>
            <person name="Tangrot J."/>
            <person name="Rosling A."/>
        </authorList>
    </citation>
    <scope>NUCLEOTIDE SEQUENCE</scope>
    <source>
        <strain evidence="2">MA453B</strain>
    </source>
</reference>
<dbReference type="AlphaFoldDB" id="A0A9N9NTZ2"/>
<dbReference type="EMBL" id="CAJVPY010017789">
    <property type="protein sequence ID" value="CAG8763732.1"/>
    <property type="molecule type" value="Genomic_DNA"/>
</dbReference>
<comment type="caution">
    <text evidence="2">The sequence shown here is derived from an EMBL/GenBank/DDBJ whole genome shotgun (WGS) entry which is preliminary data.</text>
</comment>
<accession>A0A9N9NTZ2</accession>
<organism evidence="2 3">
    <name type="scientific">Dentiscutata erythropus</name>
    <dbReference type="NCBI Taxonomy" id="1348616"/>
    <lineage>
        <taxon>Eukaryota</taxon>
        <taxon>Fungi</taxon>
        <taxon>Fungi incertae sedis</taxon>
        <taxon>Mucoromycota</taxon>
        <taxon>Glomeromycotina</taxon>
        <taxon>Glomeromycetes</taxon>
        <taxon>Diversisporales</taxon>
        <taxon>Gigasporaceae</taxon>
        <taxon>Dentiscutata</taxon>
    </lineage>
</organism>
<evidence type="ECO:0000313" key="2">
    <source>
        <dbReference type="EMBL" id="CAG8763732.1"/>
    </source>
</evidence>
<dbReference type="Proteomes" id="UP000789405">
    <property type="component" value="Unassembled WGS sequence"/>
</dbReference>
<name>A0A9N9NTZ2_9GLOM</name>
<proteinExistence type="predicted"/>
<dbReference type="OrthoDB" id="2447315at2759"/>
<dbReference type="InterPro" id="IPR056924">
    <property type="entry name" value="SH3_Tf2-1"/>
</dbReference>
<feature type="domain" description="Tf2-1-like SH3-like" evidence="1">
    <location>
        <begin position="54"/>
        <end position="113"/>
    </location>
</feature>
<gene>
    <name evidence="2" type="ORF">DERYTH_LOCUS18061</name>
</gene>
<keyword evidence="3" id="KW-1185">Reference proteome</keyword>
<dbReference type="Pfam" id="PF24626">
    <property type="entry name" value="SH3_Tf2-1"/>
    <property type="match status" value="1"/>
</dbReference>